<feature type="domain" description="TPM" evidence="3">
    <location>
        <begin position="43"/>
        <end position="169"/>
    </location>
</feature>
<feature type="transmembrane region" description="Helical" evidence="1">
    <location>
        <begin position="249"/>
        <end position="268"/>
    </location>
</feature>
<reference evidence="5" key="1">
    <citation type="submission" date="2017-06" db="EMBL/GenBank/DDBJ databases">
        <title>Capnocytophaga spp. assemblies.</title>
        <authorList>
            <person name="Gulvik C.A."/>
        </authorList>
    </citation>
    <scope>NUCLEOTIDE SEQUENCE [LARGE SCALE GENOMIC DNA]</scope>
    <source>
        <strain evidence="5">H4486</strain>
    </source>
</reference>
<accession>A0A250F7R1</accession>
<dbReference type="PANTHER" id="PTHR30373:SF2">
    <property type="entry name" value="UPF0603 PROTEIN YGCG"/>
    <property type="match status" value="1"/>
</dbReference>
<dbReference type="Pfam" id="PF04536">
    <property type="entry name" value="TPM_phosphatase"/>
    <property type="match status" value="1"/>
</dbReference>
<dbReference type="Proteomes" id="UP000217334">
    <property type="component" value="Chromosome"/>
</dbReference>
<evidence type="ECO:0000256" key="2">
    <source>
        <dbReference type="SAM" id="SignalP"/>
    </source>
</evidence>
<dbReference type="EMBL" id="CP022383">
    <property type="protein sequence ID" value="ATA80108.1"/>
    <property type="molecule type" value="Genomic_DNA"/>
</dbReference>
<evidence type="ECO:0000313" key="4">
    <source>
        <dbReference type="EMBL" id="ATA80108.1"/>
    </source>
</evidence>
<organism evidence="4 5">
    <name type="scientific">Capnocytophaga sputigena</name>
    <dbReference type="NCBI Taxonomy" id="1019"/>
    <lineage>
        <taxon>Bacteria</taxon>
        <taxon>Pseudomonadati</taxon>
        <taxon>Bacteroidota</taxon>
        <taxon>Flavobacteriia</taxon>
        <taxon>Flavobacteriales</taxon>
        <taxon>Flavobacteriaceae</taxon>
        <taxon>Capnocytophaga</taxon>
    </lineage>
</organism>
<keyword evidence="2" id="KW-0732">Signal</keyword>
<feature type="signal peptide" evidence="2">
    <location>
        <begin position="1"/>
        <end position="23"/>
    </location>
</feature>
<feature type="chain" id="PRO_5011970345" description="TPM domain-containing protein" evidence="2">
    <location>
        <begin position="24"/>
        <end position="375"/>
    </location>
</feature>
<keyword evidence="1" id="KW-0472">Membrane</keyword>
<keyword evidence="1" id="KW-0812">Transmembrane</keyword>
<dbReference type="InterPro" id="IPR007621">
    <property type="entry name" value="TPM_dom"/>
</dbReference>
<evidence type="ECO:0000259" key="3">
    <source>
        <dbReference type="Pfam" id="PF04536"/>
    </source>
</evidence>
<proteinExistence type="predicted"/>
<feature type="transmembrane region" description="Helical" evidence="1">
    <location>
        <begin position="196"/>
        <end position="216"/>
    </location>
</feature>
<dbReference type="AlphaFoldDB" id="A0A250F7R1"/>
<name>A0A250F7R1_CAPSP</name>
<protein>
    <recommendedName>
        <fullName evidence="3">TPM domain-containing protein</fullName>
    </recommendedName>
</protein>
<evidence type="ECO:0000256" key="1">
    <source>
        <dbReference type="SAM" id="Phobius"/>
    </source>
</evidence>
<keyword evidence="1" id="KW-1133">Transmembrane helix</keyword>
<dbReference type="RefSeq" id="WP_095901910.1">
    <property type="nucleotide sequence ID" value="NZ_CP022383.1"/>
</dbReference>
<gene>
    <name evidence="4" type="ORF">CGC59_10650</name>
</gene>
<evidence type="ECO:0000313" key="5">
    <source>
        <dbReference type="Proteomes" id="UP000217334"/>
    </source>
</evidence>
<dbReference type="Gene3D" id="3.10.310.50">
    <property type="match status" value="1"/>
</dbReference>
<sequence length="375" mass="41945">MNNKLLPLLFSFLIGIGLTSAQKAYTVKTVPNVQLQDSRQYTTDPQHLLTAAETESLNAICRNLRAEKGVEMAVVVLPRITDDYADIRDFGYELFTEWGLGRKDQDNGLLMLLITEPEQRAITIEVGYGLEGTLPDGLCKLIQTRTMIPLMKKGQYGAGLIAGAEEIQKVISGDSDLPQLLEAQENSSWWEEIKEMFSGIFYSAIAFFFFILMIFGKTRKEIKEQMANPAISPYVKYLTIENVSISKKYIPLLIIFFPILPFAIYWHYHCKRLKKQLLAEMICEECERTGTTVAEKVTRDTIGDYIKITVQFRCKNCNHLHTEEKSFKIEHNRNYRRGIGFGVGSSFGGGSFGGGSFGGSFGGGRSGGGGASTRF</sequence>
<dbReference type="PANTHER" id="PTHR30373">
    <property type="entry name" value="UPF0603 PROTEIN YGCG"/>
    <property type="match status" value="1"/>
</dbReference>